<organism evidence="2 3">
    <name type="scientific">Acinetobacter proteolyticus</name>
    <dbReference type="NCBI Taxonomy" id="1776741"/>
    <lineage>
        <taxon>Bacteria</taxon>
        <taxon>Pseudomonadati</taxon>
        <taxon>Pseudomonadota</taxon>
        <taxon>Gammaproteobacteria</taxon>
        <taxon>Moraxellales</taxon>
        <taxon>Moraxellaceae</taxon>
        <taxon>Acinetobacter</taxon>
    </lineage>
</organism>
<evidence type="ECO:0000256" key="1">
    <source>
        <dbReference type="SAM" id="MobiDB-lite"/>
    </source>
</evidence>
<feature type="compositionally biased region" description="Basic and acidic residues" evidence="1">
    <location>
        <begin position="150"/>
        <end position="168"/>
    </location>
</feature>
<dbReference type="Proteomes" id="UP000233553">
    <property type="component" value="Unassembled WGS sequence"/>
</dbReference>
<evidence type="ECO:0000313" key="2">
    <source>
        <dbReference type="EMBL" id="PKF33392.1"/>
    </source>
</evidence>
<feature type="compositionally biased region" description="Acidic residues" evidence="1">
    <location>
        <begin position="173"/>
        <end position="183"/>
    </location>
</feature>
<comment type="caution">
    <text evidence="2">The sequence shown here is derived from an EMBL/GenBank/DDBJ whole genome shotgun (WGS) entry which is preliminary data.</text>
</comment>
<feature type="region of interest" description="Disordered" evidence="1">
    <location>
        <begin position="150"/>
        <end position="183"/>
    </location>
</feature>
<reference evidence="2 3" key="1">
    <citation type="submission" date="2017-12" db="EMBL/GenBank/DDBJ databases">
        <title>Draft Genome sequences of multiple microbial strains isolated from spacecraft associated surfaces.</title>
        <authorList>
            <person name="Seuylemezian A."/>
            <person name="Vaishampayan P."/>
            <person name="Venkateswaran K."/>
        </authorList>
    </citation>
    <scope>NUCLEOTIDE SEQUENCE [LARGE SCALE GENOMIC DNA]</scope>
    <source>
        <strain evidence="2 3">2P01AA</strain>
    </source>
</reference>
<dbReference type="Pfam" id="PF10045">
    <property type="entry name" value="DUF2280"/>
    <property type="match status" value="1"/>
</dbReference>
<proteinExistence type="predicted"/>
<name>A0A2N0WEU1_9GAMM</name>
<accession>A0A2N0WEU1</accession>
<dbReference type="InterPro" id="IPR018738">
    <property type="entry name" value="DUF2280"/>
</dbReference>
<dbReference type="RefSeq" id="WP_101236691.1">
    <property type="nucleotide sequence ID" value="NZ_PISJ01000013.1"/>
</dbReference>
<dbReference type="AlphaFoldDB" id="A0A2N0WEU1"/>
<sequence length="183" mass="21205">MARITKKVKLFIVRMLAEFETPTQTSKSVKDIFNIEVSPQQCEAYDPTKRTGQDLSQELRDKFFEYRRLANDELEAIPIANKRYRLQLLQQLVEKFPDNPVLTPKWAEQAAKEMGGLFTNRQEVTGANGNEKAQTKADVELEIKKLELQKLQREVNPPEHRPPDEDYKIALNPDEEIPNEPIL</sequence>
<evidence type="ECO:0008006" key="4">
    <source>
        <dbReference type="Google" id="ProtNLM"/>
    </source>
</evidence>
<gene>
    <name evidence="2" type="ORF">CW311_11350</name>
</gene>
<protein>
    <recommendedName>
        <fullName evidence="4">DUF2280 domain-containing protein</fullName>
    </recommendedName>
</protein>
<evidence type="ECO:0000313" key="3">
    <source>
        <dbReference type="Proteomes" id="UP000233553"/>
    </source>
</evidence>
<dbReference type="EMBL" id="PISJ01000013">
    <property type="protein sequence ID" value="PKF33392.1"/>
    <property type="molecule type" value="Genomic_DNA"/>
</dbReference>